<protein>
    <submittedName>
        <fullName evidence="2">Uncharacterized protein</fullName>
    </submittedName>
</protein>
<comment type="caution">
    <text evidence="2">The sequence shown here is derived from an EMBL/GenBank/DDBJ whole genome shotgun (WGS) entry which is preliminary data.</text>
</comment>
<sequence>MEHKTQKAITLKMRNKNDIPSISKKKNKRTTSQKKDPDDVVKKLQCVLFGPKEVTKFFGACIMHKTFLYHLGCLFVGYSGEEHNFFLSEIPQTLLATTPA</sequence>
<evidence type="ECO:0000313" key="2">
    <source>
        <dbReference type="EMBL" id="PIC16247.1"/>
    </source>
</evidence>
<evidence type="ECO:0000313" key="3">
    <source>
        <dbReference type="Proteomes" id="UP000230233"/>
    </source>
</evidence>
<gene>
    <name evidence="2" type="primary">Cnig_chr_X.g22912</name>
    <name evidence="2" type="ORF">B9Z55_022912</name>
</gene>
<keyword evidence="3" id="KW-1185">Reference proteome</keyword>
<dbReference type="Proteomes" id="UP000230233">
    <property type="component" value="Chromosome X"/>
</dbReference>
<feature type="region of interest" description="Disordered" evidence="1">
    <location>
        <begin position="1"/>
        <end position="38"/>
    </location>
</feature>
<reference evidence="3" key="1">
    <citation type="submission" date="2017-10" db="EMBL/GenBank/DDBJ databases">
        <title>Rapid genome shrinkage in a self-fertile nematode reveals novel sperm competition proteins.</title>
        <authorList>
            <person name="Yin D."/>
            <person name="Schwarz E.M."/>
            <person name="Thomas C.G."/>
            <person name="Felde R.L."/>
            <person name="Korf I.F."/>
            <person name="Cutter A.D."/>
            <person name="Schartner C.M."/>
            <person name="Ralston E.J."/>
            <person name="Meyer B.J."/>
            <person name="Haag E.S."/>
        </authorList>
    </citation>
    <scope>NUCLEOTIDE SEQUENCE [LARGE SCALE GENOMIC DNA]</scope>
    <source>
        <strain evidence="3">JU1422</strain>
    </source>
</reference>
<accession>A0A2G5SMI9</accession>
<dbReference type="AlphaFoldDB" id="A0A2G5SMI9"/>
<name>A0A2G5SMI9_9PELO</name>
<organism evidence="2 3">
    <name type="scientific">Caenorhabditis nigoni</name>
    <dbReference type="NCBI Taxonomy" id="1611254"/>
    <lineage>
        <taxon>Eukaryota</taxon>
        <taxon>Metazoa</taxon>
        <taxon>Ecdysozoa</taxon>
        <taxon>Nematoda</taxon>
        <taxon>Chromadorea</taxon>
        <taxon>Rhabditida</taxon>
        <taxon>Rhabditina</taxon>
        <taxon>Rhabditomorpha</taxon>
        <taxon>Rhabditoidea</taxon>
        <taxon>Rhabditidae</taxon>
        <taxon>Peloderinae</taxon>
        <taxon>Caenorhabditis</taxon>
    </lineage>
</organism>
<proteinExistence type="predicted"/>
<dbReference type="EMBL" id="PDUG01000006">
    <property type="protein sequence ID" value="PIC16247.1"/>
    <property type="molecule type" value="Genomic_DNA"/>
</dbReference>
<feature type="compositionally biased region" description="Basic residues" evidence="1">
    <location>
        <begin position="23"/>
        <end position="32"/>
    </location>
</feature>
<evidence type="ECO:0000256" key="1">
    <source>
        <dbReference type="SAM" id="MobiDB-lite"/>
    </source>
</evidence>